<dbReference type="EMBL" id="LUEZ02000055">
    <property type="protein sequence ID" value="RDB21181.1"/>
    <property type="molecule type" value="Genomic_DNA"/>
</dbReference>
<feature type="coiled-coil region" evidence="1">
    <location>
        <begin position="29"/>
        <end position="94"/>
    </location>
</feature>
<proteinExistence type="predicted"/>
<gene>
    <name evidence="2" type="ORF">Hypma_011377</name>
</gene>
<protein>
    <submittedName>
        <fullName evidence="2">Uncharacterized protein</fullName>
    </submittedName>
</protein>
<dbReference type="STRING" id="39966.A0A369JG83"/>
<feature type="coiled-coil region" evidence="1">
    <location>
        <begin position="123"/>
        <end position="154"/>
    </location>
</feature>
<dbReference type="OrthoDB" id="6105938at2759"/>
<dbReference type="AlphaFoldDB" id="A0A369JG83"/>
<reference evidence="2" key="1">
    <citation type="submission" date="2018-04" db="EMBL/GenBank/DDBJ databases">
        <title>Whole genome sequencing of Hypsizygus marmoreus.</title>
        <authorList>
            <person name="Choi I.-G."/>
            <person name="Min B."/>
            <person name="Kim J.-G."/>
            <person name="Kim S."/>
            <person name="Oh Y.-L."/>
            <person name="Kong W.-S."/>
            <person name="Park H."/>
            <person name="Jeong J."/>
            <person name="Song E.-S."/>
        </authorList>
    </citation>
    <scope>NUCLEOTIDE SEQUENCE [LARGE SCALE GENOMIC DNA]</scope>
    <source>
        <strain evidence="2">51987-8</strain>
    </source>
</reference>
<keyword evidence="1" id="KW-0175">Coiled coil</keyword>
<sequence>MEGSENKMTMLLEAIQDFNGRIVPMFKTIQEQNQQIVSLRRALATCQHERDDAVADFRRVSSFEPQLKDTQRMLHQTEQERDQAIRLAEQAKNETLGIRNELANSTSVFDDLQERTRRYQGQLQGHTKAATQQKEKIRHLEQQLSEVRAELEANGALESLGVRQEFDLLMQEHDVSSSSVMANGVRLSSIPLPSIHRASSSTLRPQNQQDGPWHDFEGMLPTGGFVSDWQIAKPDSGLLKKRKRGSENVNIKGLTLDRHGRPVGTVQLGPRRSLRAPL</sequence>
<name>A0A369JG83_HYPMA</name>
<accession>A0A369JG83</accession>
<evidence type="ECO:0000313" key="2">
    <source>
        <dbReference type="EMBL" id="RDB21181.1"/>
    </source>
</evidence>
<organism evidence="2 3">
    <name type="scientific">Hypsizygus marmoreus</name>
    <name type="common">White beech mushroom</name>
    <name type="synonym">Agaricus marmoreus</name>
    <dbReference type="NCBI Taxonomy" id="39966"/>
    <lineage>
        <taxon>Eukaryota</taxon>
        <taxon>Fungi</taxon>
        <taxon>Dikarya</taxon>
        <taxon>Basidiomycota</taxon>
        <taxon>Agaricomycotina</taxon>
        <taxon>Agaricomycetes</taxon>
        <taxon>Agaricomycetidae</taxon>
        <taxon>Agaricales</taxon>
        <taxon>Tricholomatineae</taxon>
        <taxon>Lyophyllaceae</taxon>
        <taxon>Hypsizygus</taxon>
    </lineage>
</organism>
<comment type="caution">
    <text evidence="2">The sequence shown here is derived from an EMBL/GenBank/DDBJ whole genome shotgun (WGS) entry which is preliminary data.</text>
</comment>
<dbReference type="Proteomes" id="UP000076154">
    <property type="component" value="Unassembled WGS sequence"/>
</dbReference>
<evidence type="ECO:0000256" key="1">
    <source>
        <dbReference type="SAM" id="Coils"/>
    </source>
</evidence>
<dbReference type="InParanoid" id="A0A369JG83"/>
<evidence type="ECO:0000313" key="3">
    <source>
        <dbReference type="Proteomes" id="UP000076154"/>
    </source>
</evidence>
<keyword evidence="3" id="KW-1185">Reference proteome</keyword>